<dbReference type="AlphaFoldDB" id="A0A914QLS9"/>
<evidence type="ECO:0000256" key="1">
    <source>
        <dbReference type="SAM" id="MobiDB-lite"/>
    </source>
</evidence>
<reference evidence="4" key="1">
    <citation type="submission" date="2022-11" db="UniProtKB">
        <authorList>
            <consortium name="WormBaseParasite"/>
        </authorList>
    </citation>
    <scope>IDENTIFICATION</scope>
</reference>
<evidence type="ECO:0000313" key="3">
    <source>
        <dbReference type="Proteomes" id="UP000887578"/>
    </source>
</evidence>
<dbReference type="WBParaSite" id="PDA_v2.g4545.t1">
    <property type="protein sequence ID" value="PDA_v2.g4545.t1"/>
    <property type="gene ID" value="PDA_v2.g4545"/>
</dbReference>
<protein>
    <submittedName>
        <fullName evidence="4">Uncharacterized protein</fullName>
    </submittedName>
</protein>
<feature type="transmembrane region" description="Helical" evidence="2">
    <location>
        <begin position="48"/>
        <end position="70"/>
    </location>
</feature>
<sequence length="162" mass="17870">MEFSKYIPRSNYSKRPQNTSLSSSFLNNTKKKVATAVRTSKGFQINPTFCLGGALMCLVLGYILTPQTFHSGVTATSDLFNSVIMVGFKYAIAPILAVGFLFALGCALYYGFQALSNKRAIHEEKKRKLIKDILKAVCNAPTHGIPVKQLRDRMVPAYNAPT</sequence>
<feature type="region of interest" description="Disordered" evidence="1">
    <location>
        <begin position="1"/>
        <end position="21"/>
    </location>
</feature>
<organism evidence="3 4">
    <name type="scientific">Panagrolaimus davidi</name>
    <dbReference type="NCBI Taxonomy" id="227884"/>
    <lineage>
        <taxon>Eukaryota</taxon>
        <taxon>Metazoa</taxon>
        <taxon>Ecdysozoa</taxon>
        <taxon>Nematoda</taxon>
        <taxon>Chromadorea</taxon>
        <taxon>Rhabditida</taxon>
        <taxon>Tylenchina</taxon>
        <taxon>Panagrolaimomorpha</taxon>
        <taxon>Panagrolaimoidea</taxon>
        <taxon>Panagrolaimidae</taxon>
        <taxon>Panagrolaimus</taxon>
    </lineage>
</organism>
<feature type="transmembrane region" description="Helical" evidence="2">
    <location>
        <begin position="90"/>
        <end position="112"/>
    </location>
</feature>
<dbReference type="Proteomes" id="UP000887578">
    <property type="component" value="Unplaced"/>
</dbReference>
<proteinExistence type="predicted"/>
<accession>A0A914QLS9</accession>
<keyword evidence="2" id="KW-0812">Transmembrane</keyword>
<name>A0A914QLS9_9BILA</name>
<keyword evidence="3" id="KW-1185">Reference proteome</keyword>
<keyword evidence="2" id="KW-0472">Membrane</keyword>
<keyword evidence="2" id="KW-1133">Transmembrane helix</keyword>
<evidence type="ECO:0000313" key="4">
    <source>
        <dbReference type="WBParaSite" id="PDA_v2.g4545.t1"/>
    </source>
</evidence>
<evidence type="ECO:0000256" key="2">
    <source>
        <dbReference type="SAM" id="Phobius"/>
    </source>
</evidence>